<comment type="caution">
    <text evidence="1">The sequence shown here is derived from an EMBL/GenBank/DDBJ whole genome shotgun (WGS) entry which is preliminary data.</text>
</comment>
<dbReference type="SUPFAM" id="SSF53850">
    <property type="entry name" value="Periplasmic binding protein-like II"/>
    <property type="match status" value="1"/>
</dbReference>
<sequence length="247" mass="26688">MIASLPMYDWPEVRAHTESYWQAIRTALGSGPADLTRNHDDMHAHWLHTDLLLSQTCGMPYRTRLLGKVTRIGTPDYGLPDCPAGHYCSVLVVKAQDSRTQLSDFTNEIFAYNEGGSQSGWAAPMAHAARLGLRFDRLLSTGAHRASIRAVAEGTAALAAIDAVTWELALRHEPATARLKVLARTDPTPGLPYITALGRDPAPLVRAIASAIDSLPADTRAALMLRGLCQITDDAYLKVPTPAAPDA</sequence>
<protein>
    <submittedName>
        <fullName evidence="1">Phosphate/phosphite/phosphonate ABC transporter substrate-binding protein</fullName>
    </submittedName>
</protein>
<name>A0ABW3TAK2_9RHOB</name>
<evidence type="ECO:0000313" key="1">
    <source>
        <dbReference type="EMBL" id="MFD1194063.1"/>
    </source>
</evidence>
<gene>
    <name evidence="1" type="ORF">ACFQ3C_05230</name>
</gene>
<dbReference type="PANTHER" id="PTHR35841:SF1">
    <property type="entry name" value="PHOSPHONATES-BINDING PERIPLASMIC PROTEIN"/>
    <property type="match status" value="1"/>
</dbReference>
<accession>A0ABW3TAK2</accession>
<reference evidence="2" key="1">
    <citation type="journal article" date="2019" name="Int. J. Syst. Evol. Microbiol.">
        <title>The Global Catalogue of Microorganisms (GCM) 10K type strain sequencing project: providing services to taxonomists for standard genome sequencing and annotation.</title>
        <authorList>
            <consortium name="The Broad Institute Genomics Platform"/>
            <consortium name="The Broad Institute Genome Sequencing Center for Infectious Disease"/>
            <person name="Wu L."/>
            <person name="Ma J."/>
        </authorList>
    </citation>
    <scope>NUCLEOTIDE SEQUENCE [LARGE SCALE GENOMIC DNA]</scope>
    <source>
        <strain evidence="2">CCUG 55328</strain>
    </source>
</reference>
<dbReference type="Pfam" id="PF12974">
    <property type="entry name" value="Phosphonate-bd"/>
    <property type="match status" value="1"/>
</dbReference>
<evidence type="ECO:0000313" key="2">
    <source>
        <dbReference type="Proteomes" id="UP001597151"/>
    </source>
</evidence>
<dbReference type="RefSeq" id="WP_380789428.1">
    <property type="nucleotide sequence ID" value="NZ_JBHTKR010000002.1"/>
</dbReference>
<keyword evidence="2" id="KW-1185">Reference proteome</keyword>
<organism evidence="1 2">
    <name type="scientific">Seohaeicola saemankumensis</name>
    <dbReference type="NCBI Taxonomy" id="481181"/>
    <lineage>
        <taxon>Bacteria</taxon>
        <taxon>Pseudomonadati</taxon>
        <taxon>Pseudomonadota</taxon>
        <taxon>Alphaproteobacteria</taxon>
        <taxon>Rhodobacterales</taxon>
        <taxon>Roseobacteraceae</taxon>
        <taxon>Seohaeicola</taxon>
    </lineage>
</organism>
<proteinExistence type="predicted"/>
<dbReference type="Proteomes" id="UP001597151">
    <property type="component" value="Unassembled WGS sequence"/>
</dbReference>
<dbReference type="Gene3D" id="3.40.190.10">
    <property type="entry name" value="Periplasmic binding protein-like II"/>
    <property type="match status" value="1"/>
</dbReference>
<dbReference type="PANTHER" id="PTHR35841">
    <property type="entry name" value="PHOSPHONATES-BINDING PERIPLASMIC PROTEIN"/>
    <property type="match status" value="1"/>
</dbReference>
<dbReference type="EMBL" id="JBHTKR010000002">
    <property type="protein sequence ID" value="MFD1194063.1"/>
    <property type="molecule type" value="Genomic_DNA"/>
</dbReference>